<proteinExistence type="predicted"/>
<dbReference type="Proteomes" id="UP000010472">
    <property type="component" value="Chromosome"/>
</dbReference>
<accession>K9VVH8</accession>
<dbReference type="HOGENOM" id="CLU_192069_0_0_3"/>
<sequence length="72" mass="8131">MLSPDRVSISIDEVFTRIKNTLLHTWSETGFGQISIESERIKANKIRVIVRGSTHYCYVISDEDVNSCKEGG</sequence>
<reference evidence="1 2" key="1">
    <citation type="submission" date="2012-06" db="EMBL/GenBank/DDBJ databases">
        <title>Finished chromosome of genome of Crinalium epipsammum PCC 9333.</title>
        <authorList>
            <consortium name="US DOE Joint Genome Institute"/>
            <person name="Gugger M."/>
            <person name="Coursin T."/>
            <person name="Rippka R."/>
            <person name="Tandeau De Marsac N."/>
            <person name="Huntemann M."/>
            <person name="Wei C.-L."/>
            <person name="Han J."/>
            <person name="Detter J.C."/>
            <person name="Han C."/>
            <person name="Tapia R."/>
            <person name="Davenport K."/>
            <person name="Daligault H."/>
            <person name="Erkkila T."/>
            <person name="Gu W."/>
            <person name="Munk A.C.C."/>
            <person name="Teshima H."/>
            <person name="Xu Y."/>
            <person name="Chain P."/>
            <person name="Chen A."/>
            <person name="Krypides N."/>
            <person name="Mavromatis K."/>
            <person name="Markowitz V."/>
            <person name="Szeto E."/>
            <person name="Ivanova N."/>
            <person name="Mikhailova N."/>
            <person name="Ovchinnikova G."/>
            <person name="Pagani I."/>
            <person name="Pati A."/>
            <person name="Goodwin L."/>
            <person name="Peters L."/>
            <person name="Pitluck S."/>
            <person name="Woyke T."/>
            <person name="Kerfeld C."/>
        </authorList>
    </citation>
    <scope>NUCLEOTIDE SEQUENCE [LARGE SCALE GENOMIC DNA]</scope>
    <source>
        <strain evidence="1 2">PCC 9333</strain>
    </source>
</reference>
<dbReference type="AlphaFoldDB" id="K9VVH8"/>
<dbReference type="KEGG" id="cep:Cri9333_0599"/>
<dbReference type="EMBL" id="CP003620">
    <property type="protein sequence ID" value="AFZ11544.1"/>
    <property type="molecule type" value="Genomic_DNA"/>
</dbReference>
<evidence type="ECO:0000313" key="1">
    <source>
        <dbReference type="EMBL" id="AFZ11544.1"/>
    </source>
</evidence>
<name>K9VVH8_9CYAN</name>
<dbReference type="eggNOG" id="ENOG5033DBS">
    <property type="taxonomic scope" value="Bacteria"/>
</dbReference>
<organism evidence="1 2">
    <name type="scientific">Crinalium epipsammum PCC 9333</name>
    <dbReference type="NCBI Taxonomy" id="1173022"/>
    <lineage>
        <taxon>Bacteria</taxon>
        <taxon>Bacillati</taxon>
        <taxon>Cyanobacteriota</taxon>
        <taxon>Cyanophyceae</taxon>
        <taxon>Gomontiellales</taxon>
        <taxon>Gomontiellaceae</taxon>
        <taxon>Crinalium</taxon>
    </lineage>
</organism>
<gene>
    <name evidence="1" type="ORF">Cri9333_0599</name>
</gene>
<evidence type="ECO:0000313" key="2">
    <source>
        <dbReference type="Proteomes" id="UP000010472"/>
    </source>
</evidence>
<dbReference type="OrthoDB" id="467505at2"/>
<protein>
    <submittedName>
        <fullName evidence="1">Uncharacterized protein</fullName>
    </submittedName>
</protein>
<keyword evidence="2" id="KW-1185">Reference proteome</keyword>
<dbReference type="RefSeq" id="WP_015201678.1">
    <property type="nucleotide sequence ID" value="NC_019753.1"/>
</dbReference>